<sequence>MAIYLAAVPAIPPALAQIAATSLVILTAAGLSEWLKRRPVQRLVQRPVQRLAQRPAQRLSATASMPPNQPPPSRIQQPLQWVNHAKQQERLGHLEIAVSLYEQALQQYPQDSRLWHERGLLLAKLQRFDAAIDSYDRAYQIHPQQRDLAHERGDALLQLGRYSKAIDSFDIFLQYAPQNGHVLADRGYALMQLGCYSEALQSLDRALAQRWEPGVQIQARRYQIEALRRSGQLEAALRAAQTALQQYPNAQFEAEYARLQQQLGQA</sequence>
<feature type="repeat" description="TPR" evidence="3">
    <location>
        <begin position="112"/>
        <end position="145"/>
    </location>
</feature>
<gene>
    <name evidence="5" type="ORF">KME07_07715</name>
</gene>
<dbReference type="InterPro" id="IPR019734">
    <property type="entry name" value="TPR_rpt"/>
</dbReference>
<accession>A0A951P973</accession>
<dbReference type="Gene3D" id="1.25.40.10">
    <property type="entry name" value="Tetratricopeptide repeat domain"/>
    <property type="match status" value="2"/>
</dbReference>
<dbReference type="Pfam" id="PF13432">
    <property type="entry name" value="TPR_16"/>
    <property type="match status" value="2"/>
</dbReference>
<dbReference type="PANTHER" id="PTHR44943:SF8">
    <property type="entry name" value="TPR REPEAT-CONTAINING PROTEIN MJ0263"/>
    <property type="match status" value="1"/>
</dbReference>
<dbReference type="InterPro" id="IPR051685">
    <property type="entry name" value="Ycf3/AcsC/BcsC/TPR_MFPF"/>
</dbReference>
<reference evidence="5" key="2">
    <citation type="journal article" date="2022" name="Microbiol. Resour. Announc.">
        <title>Metagenome Sequencing to Explore Phylogenomics of Terrestrial Cyanobacteria.</title>
        <authorList>
            <person name="Ward R.D."/>
            <person name="Stajich J.E."/>
            <person name="Johansen J.R."/>
            <person name="Huntemann M."/>
            <person name="Clum A."/>
            <person name="Foster B."/>
            <person name="Foster B."/>
            <person name="Roux S."/>
            <person name="Palaniappan K."/>
            <person name="Varghese N."/>
            <person name="Mukherjee S."/>
            <person name="Reddy T.B.K."/>
            <person name="Daum C."/>
            <person name="Copeland A."/>
            <person name="Chen I.A."/>
            <person name="Ivanova N.N."/>
            <person name="Kyrpides N.C."/>
            <person name="Shapiro N."/>
            <person name="Eloe-Fadrosh E.A."/>
            <person name="Pietrasiak N."/>
        </authorList>
    </citation>
    <scope>NUCLEOTIDE SEQUENCE</scope>
    <source>
        <strain evidence="5">GSE-TBD4-15B</strain>
    </source>
</reference>
<dbReference type="EMBL" id="JAHHHV010000038">
    <property type="protein sequence ID" value="MBW4465311.1"/>
    <property type="molecule type" value="Genomic_DNA"/>
</dbReference>
<evidence type="ECO:0000313" key="6">
    <source>
        <dbReference type="Proteomes" id="UP000707356"/>
    </source>
</evidence>
<name>A0A951P973_9CYAN</name>
<protein>
    <submittedName>
        <fullName evidence="5">Tetratricopeptide repeat protein</fullName>
    </submittedName>
</protein>
<evidence type="ECO:0000256" key="1">
    <source>
        <dbReference type="ARBA" id="ARBA00022737"/>
    </source>
</evidence>
<reference evidence="5" key="1">
    <citation type="submission" date="2021-05" db="EMBL/GenBank/DDBJ databases">
        <authorList>
            <person name="Pietrasiak N."/>
            <person name="Ward R."/>
            <person name="Stajich J.E."/>
            <person name="Kurbessoian T."/>
        </authorList>
    </citation>
    <scope>NUCLEOTIDE SEQUENCE</scope>
    <source>
        <strain evidence="5">GSE-TBD4-15B</strain>
    </source>
</reference>
<organism evidence="5 6">
    <name type="scientific">Pegethrix bostrychoides GSE-TBD4-15B</name>
    <dbReference type="NCBI Taxonomy" id="2839662"/>
    <lineage>
        <taxon>Bacteria</taxon>
        <taxon>Bacillati</taxon>
        <taxon>Cyanobacteriota</taxon>
        <taxon>Cyanophyceae</taxon>
        <taxon>Oculatellales</taxon>
        <taxon>Oculatellaceae</taxon>
        <taxon>Pegethrix</taxon>
    </lineage>
</organism>
<feature type="repeat" description="TPR" evidence="3">
    <location>
        <begin position="146"/>
        <end position="179"/>
    </location>
</feature>
<feature type="region of interest" description="Disordered" evidence="4">
    <location>
        <begin position="51"/>
        <end position="74"/>
    </location>
</feature>
<dbReference type="PROSITE" id="PS50005">
    <property type="entry name" value="TPR"/>
    <property type="match status" value="2"/>
</dbReference>
<evidence type="ECO:0000313" key="5">
    <source>
        <dbReference type="EMBL" id="MBW4465311.1"/>
    </source>
</evidence>
<dbReference type="PANTHER" id="PTHR44943">
    <property type="entry name" value="CELLULOSE SYNTHASE OPERON PROTEIN C"/>
    <property type="match status" value="1"/>
</dbReference>
<keyword evidence="1" id="KW-0677">Repeat</keyword>
<evidence type="ECO:0000256" key="2">
    <source>
        <dbReference type="ARBA" id="ARBA00022803"/>
    </source>
</evidence>
<dbReference type="SUPFAM" id="SSF48452">
    <property type="entry name" value="TPR-like"/>
    <property type="match status" value="1"/>
</dbReference>
<evidence type="ECO:0000256" key="4">
    <source>
        <dbReference type="SAM" id="MobiDB-lite"/>
    </source>
</evidence>
<dbReference type="SMART" id="SM00028">
    <property type="entry name" value="TPR"/>
    <property type="match status" value="5"/>
</dbReference>
<keyword evidence="2 3" id="KW-0802">TPR repeat</keyword>
<comment type="caution">
    <text evidence="5">The sequence shown here is derived from an EMBL/GenBank/DDBJ whole genome shotgun (WGS) entry which is preliminary data.</text>
</comment>
<dbReference type="InterPro" id="IPR011990">
    <property type="entry name" value="TPR-like_helical_dom_sf"/>
</dbReference>
<dbReference type="Proteomes" id="UP000707356">
    <property type="component" value="Unassembled WGS sequence"/>
</dbReference>
<dbReference type="AlphaFoldDB" id="A0A951P973"/>
<proteinExistence type="predicted"/>
<evidence type="ECO:0000256" key="3">
    <source>
        <dbReference type="PROSITE-ProRule" id="PRU00339"/>
    </source>
</evidence>